<evidence type="ECO:0000256" key="1">
    <source>
        <dbReference type="SAM" id="Phobius"/>
    </source>
</evidence>
<dbReference type="RefSeq" id="WP_104057931.1">
    <property type="nucleotide sequence ID" value="NZ_PREZ01000004.1"/>
</dbReference>
<dbReference type="EMBL" id="PREZ01000004">
    <property type="protein sequence ID" value="PPA69981.1"/>
    <property type="molecule type" value="Genomic_DNA"/>
</dbReference>
<accession>A0A2S5GAN9</accession>
<organism evidence="2 3">
    <name type="scientific">Jeotgalibacillus proteolyticus</name>
    <dbReference type="NCBI Taxonomy" id="2082395"/>
    <lineage>
        <taxon>Bacteria</taxon>
        <taxon>Bacillati</taxon>
        <taxon>Bacillota</taxon>
        <taxon>Bacilli</taxon>
        <taxon>Bacillales</taxon>
        <taxon>Caryophanaceae</taxon>
        <taxon>Jeotgalibacillus</taxon>
    </lineage>
</organism>
<protein>
    <submittedName>
        <fullName evidence="2">Uncharacterized protein</fullName>
    </submittedName>
</protein>
<sequence length="680" mass="78391">MNDYYREELRKFLFSIGVKADLIHAVLAEAGKEEKRFERQELFQNVINSAENLPSTVKNAEDLSYAEDRELFAEMLSLPFENRTAIVLFHFFNFKEKEVRQLLSWTVEESPVEASEHLLAKNLEKQLGFVIGRAELRRLVKFINQEVEKVKWKIPDDPLPSPVPEKKEKSHTGKNKRNLLIFAAVFCVLFVPILLLNFPGDRDEEAEGSVTLESELQELDEKILQNVERLSEETGLTREELERTQFAGYYLGIHSSIHQEANRAETEEEIAAVFSQINLLSVLRENEIQTPMEQLISSRDQLEAETEAEIRMNADQALEAFLSYSDGMKEIYEEKLKELEPELSQLKGKEIAEFSFSDEASQLISKIEANGFQVMVNPSNQTFQLSPGGTTFEEMTEGIMTFSYLNLLKEMNNFPYIQNSETAYSYAEITDKLLDTDGILRGLHYGTRLSDDLLSQNYELLRFLVNGTADHPIHQEGKLRDEVREAWETLTSDEFEVDWSNSASYVAMLYREYEKNNFEVSEEIYELKARLTAPPAAFGMRAELTVFPLESHLRSRYNMYSAFQDDRDLSVLTPIEIAALYINALIENNHELSYMLMAKTENHPSETEWGGKDLLQVIDMGYENIISMNVIQANGKGEGRTWIVRMTHSDGIKKNFIIKNENHVWKVIFEERHVSGEWGF</sequence>
<dbReference type="Proteomes" id="UP000239047">
    <property type="component" value="Unassembled WGS sequence"/>
</dbReference>
<reference evidence="2 3" key="1">
    <citation type="submission" date="2018-02" db="EMBL/GenBank/DDBJ databases">
        <title>Jeotgalibacillus proteolyticum sp. nov. a protease producing bacterium isolated from ocean sediments of Laizhou Bay.</title>
        <authorList>
            <person name="Li Y."/>
        </authorList>
    </citation>
    <scope>NUCLEOTIDE SEQUENCE [LARGE SCALE GENOMIC DNA]</scope>
    <source>
        <strain evidence="2 3">22-7</strain>
    </source>
</reference>
<dbReference type="OrthoDB" id="2444741at2"/>
<comment type="caution">
    <text evidence="2">The sequence shown here is derived from an EMBL/GenBank/DDBJ whole genome shotgun (WGS) entry which is preliminary data.</text>
</comment>
<keyword evidence="3" id="KW-1185">Reference proteome</keyword>
<name>A0A2S5GAN9_9BACL</name>
<dbReference type="AlphaFoldDB" id="A0A2S5GAN9"/>
<keyword evidence="1" id="KW-1133">Transmembrane helix</keyword>
<gene>
    <name evidence="2" type="ORF">C4B60_10290</name>
</gene>
<evidence type="ECO:0000313" key="2">
    <source>
        <dbReference type="EMBL" id="PPA69981.1"/>
    </source>
</evidence>
<keyword evidence="1" id="KW-0812">Transmembrane</keyword>
<keyword evidence="1" id="KW-0472">Membrane</keyword>
<proteinExistence type="predicted"/>
<feature type="transmembrane region" description="Helical" evidence="1">
    <location>
        <begin position="179"/>
        <end position="198"/>
    </location>
</feature>
<evidence type="ECO:0000313" key="3">
    <source>
        <dbReference type="Proteomes" id="UP000239047"/>
    </source>
</evidence>